<sequence>MHDNLEAHTVELVRKPALRKLLQVAIDEGHVWPAFQPIVDVHTGNVASFEILARWGDPRSGDISPSTFIPRLERNGLIDMLSDALIDRACRAAAAWPGQFGLAFNISPTQLTNADFPQRLADTVAATGFPLDRIELEVTEASLISDDDRAYQILRELNDRGVRIAIDDFGTGYSSLARLEAFPFDKLKIDARFVHGLDGDSSKRRIAASIIGLGQSLGMIVVAEGIETAAEEAILRDLGCDLGQGWLYGKPGQAAEAQPLLMKRGGINASVRPLDASPFQQLHQLASLYDQAPVGLCFLDMDFRHVRANEHFASIHGMTSAELRGRTIFDLLEGEALQAIVDVLTKAATTDEPQILEPTFNGRELRVIHSRVLDLAGEVIGISIVTIDVTEENRLKATLVESGQRLREELEFSDAIINSLPGIFYYYDADLKLRRHNANAVKITGYNSDELKERSPLDFFAGNDEEEMSSTIQKIFERGQSQVEANLLRADGRSLPYLFTGVRIESADRAGYVGVGTDISELRQVQQNLRERNAIFEALLQTTPGGILLVDPQGRSLVHNAHLSTIWNIPEDIVANGDGRAQLAFIAGRVANPAEFAGRIAALEPDLEAVSTAPVEHIDGTVLGLYSAPIRDARGHHYGRVWVFREAN</sequence>
<dbReference type="Pfam" id="PF08448">
    <property type="entry name" value="PAS_4"/>
    <property type="match status" value="1"/>
</dbReference>
<feature type="domain" description="PAC" evidence="2">
    <location>
        <begin position="481"/>
        <end position="531"/>
    </location>
</feature>
<feature type="domain" description="EAL" evidence="3">
    <location>
        <begin position="15"/>
        <end position="265"/>
    </location>
</feature>
<dbReference type="InterPro" id="IPR035919">
    <property type="entry name" value="EAL_sf"/>
</dbReference>
<organism evidence="4">
    <name type="scientific">Bosea sp. NBC_00436</name>
    <dbReference type="NCBI Taxonomy" id="2969620"/>
    <lineage>
        <taxon>Bacteria</taxon>
        <taxon>Pseudomonadati</taxon>
        <taxon>Pseudomonadota</taxon>
        <taxon>Alphaproteobacteria</taxon>
        <taxon>Hyphomicrobiales</taxon>
        <taxon>Boseaceae</taxon>
        <taxon>Bosea</taxon>
    </lineage>
</organism>
<dbReference type="PROSITE" id="PS50113">
    <property type="entry name" value="PAC"/>
    <property type="match status" value="1"/>
</dbReference>
<dbReference type="NCBIfam" id="TIGR00229">
    <property type="entry name" value="sensory_box"/>
    <property type="match status" value="2"/>
</dbReference>
<dbReference type="PANTHER" id="PTHR44757:SF2">
    <property type="entry name" value="BIOFILM ARCHITECTURE MAINTENANCE PROTEIN MBAA"/>
    <property type="match status" value="1"/>
</dbReference>
<dbReference type="EMBL" id="CP102774">
    <property type="protein sequence ID" value="UZF85713.1"/>
    <property type="molecule type" value="Genomic_DNA"/>
</dbReference>
<dbReference type="PROSITE" id="PS50112">
    <property type="entry name" value="PAS"/>
    <property type="match status" value="2"/>
</dbReference>
<feature type="domain" description="PAS" evidence="1">
    <location>
        <begin position="281"/>
        <end position="351"/>
    </location>
</feature>
<dbReference type="PANTHER" id="PTHR44757">
    <property type="entry name" value="DIGUANYLATE CYCLASE DGCP"/>
    <property type="match status" value="1"/>
</dbReference>
<evidence type="ECO:0000259" key="2">
    <source>
        <dbReference type="PROSITE" id="PS50113"/>
    </source>
</evidence>
<evidence type="ECO:0000313" key="4">
    <source>
        <dbReference type="EMBL" id="UZF85713.1"/>
    </source>
</evidence>
<feature type="domain" description="PAS" evidence="1">
    <location>
        <begin position="409"/>
        <end position="479"/>
    </location>
</feature>
<accession>A0A9E7ZIL5</accession>
<evidence type="ECO:0000259" key="1">
    <source>
        <dbReference type="PROSITE" id="PS50112"/>
    </source>
</evidence>
<name>A0A9E7ZIL5_9HYPH</name>
<dbReference type="Pfam" id="PF00563">
    <property type="entry name" value="EAL"/>
    <property type="match status" value="1"/>
</dbReference>
<proteinExistence type="predicted"/>
<dbReference type="Gene3D" id="3.20.20.450">
    <property type="entry name" value="EAL domain"/>
    <property type="match status" value="1"/>
</dbReference>
<dbReference type="AlphaFoldDB" id="A0A9E7ZIL5"/>
<reference evidence="4" key="1">
    <citation type="submission" date="2022-08" db="EMBL/GenBank/DDBJ databases">
        <title>Complete Genome Sequences of 2 Bosea sp. soil isolates.</title>
        <authorList>
            <person name="Alvarez Arevalo M."/>
            <person name="Sterndorff E.B."/>
            <person name="Faurdal D."/>
            <person name="Joergensen T.S."/>
            <person name="Weber T."/>
        </authorList>
    </citation>
    <scope>NUCLEOTIDE SEQUENCE</scope>
    <source>
        <strain evidence="4">NBC_00436</strain>
    </source>
</reference>
<protein>
    <submittedName>
        <fullName evidence="4">EAL domain-containing protein</fullName>
    </submittedName>
</protein>
<dbReference type="InterPro" id="IPR000014">
    <property type="entry name" value="PAS"/>
</dbReference>
<dbReference type="InterPro" id="IPR001633">
    <property type="entry name" value="EAL_dom"/>
</dbReference>
<evidence type="ECO:0000259" key="3">
    <source>
        <dbReference type="PROSITE" id="PS50883"/>
    </source>
</evidence>
<dbReference type="InterPro" id="IPR013656">
    <property type="entry name" value="PAS_4"/>
</dbReference>
<dbReference type="SUPFAM" id="SSF141868">
    <property type="entry name" value="EAL domain-like"/>
    <property type="match status" value="1"/>
</dbReference>
<dbReference type="SMART" id="SM00052">
    <property type="entry name" value="EAL"/>
    <property type="match status" value="1"/>
</dbReference>
<dbReference type="CDD" id="cd01948">
    <property type="entry name" value="EAL"/>
    <property type="match status" value="1"/>
</dbReference>
<gene>
    <name evidence="4" type="ORF">NWE54_18050</name>
</gene>
<dbReference type="InterPro" id="IPR035965">
    <property type="entry name" value="PAS-like_dom_sf"/>
</dbReference>
<dbReference type="SUPFAM" id="SSF55785">
    <property type="entry name" value="PYP-like sensor domain (PAS domain)"/>
    <property type="match status" value="3"/>
</dbReference>
<dbReference type="Gene3D" id="3.30.450.20">
    <property type="entry name" value="PAS domain"/>
    <property type="match status" value="3"/>
</dbReference>
<dbReference type="Pfam" id="PF13426">
    <property type="entry name" value="PAS_9"/>
    <property type="match status" value="1"/>
</dbReference>
<dbReference type="PROSITE" id="PS50883">
    <property type="entry name" value="EAL"/>
    <property type="match status" value="1"/>
</dbReference>
<dbReference type="InterPro" id="IPR052155">
    <property type="entry name" value="Biofilm_reg_signaling"/>
</dbReference>
<dbReference type="CDD" id="cd00130">
    <property type="entry name" value="PAS"/>
    <property type="match status" value="2"/>
</dbReference>
<dbReference type="SMART" id="SM00091">
    <property type="entry name" value="PAS"/>
    <property type="match status" value="3"/>
</dbReference>
<dbReference type="InterPro" id="IPR000700">
    <property type="entry name" value="PAS-assoc_C"/>
</dbReference>